<dbReference type="Gene3D" id="1.10.8.210">
    <property type="entry name" value="Sirohaem synthase, dimerisation domain"/>
    <property type="match status" value="1"/>
</dbReference>
<dbReference type="Gene3D" id="3.40.1010.10">
    <property type="entry name" value="Cobalt-precorrin-4 Transmethylase, Domain 1"/>
    <property type="match status" value="1"/>
</dbReference>
<keyword evidence="10" id="KW-0627">Porphyrin biosynthesis</keyword>
<dbReference type="InterPro" id="IPR036291">
    <property type="entry name" value="NAD(P)-bd_dom_sf"/>
</dbReference>
<dbReference type="Gene3D" id="3.30.950.10">
    <property type="entry name" value="Methyltransferase, Cobalt-precorrin-4 Transmethylase, Domain 2"/>
    <property type="match status" value="1"/>
</dbReference>
<keyword evidence="9" id="KW-0456">Lyase</keyword>
<evidence type="ECO:0000256" key="5">
    <source>
        <dbReference type="ARBA" id="ARBA00022679"/>
    </source>
</evidence>
<keyword evidence="7" id="KW-0560">Oxidoreductase</keyword>
<dbReference type="GO" id="GO:0004851">
    <property type="term" value="F:uroporphyrin-III C-methyltransferase activity"/>
    <property type="evidence" value="ECO:0007669"/>
    <property type="project" value="UniProtKB-EC"/>
</dbReference>
<dbReference type="InterPro" id="IPR014776">
    <property type="entry name" value="4pyrrole_Mease_sub2"/>
</dbReference>
<dbReference type="PANTHER" id="PTHR45790">
    <property type="entry name" value="SIROHEME SYNTHASE-RELATED"/>
    <property type="match status" value="1"/>
</dbReference>
<dbReference type="InterPro" id="IPR014777">
    <property type="entry name" value="4pyrrole_Mease_sub1"/>
</dbReference>
<keyword evidence="18" id="KW-1185">Reference proteome</keyword>
<evidence type="ECO:0000313" key="17">
    <source>
        <dbReference type="EMBL" id="THF54938.1"/>
    </source>
</evidence>
<evidence type="ECO:0000256" key="4">
    <source>
        <dbReference type="ARBA" id="ARBA00022603"/>
    </source>
</evidence>
<keyword evidence="5 14" id="KW-0808">Transferase</keyword>
<dbReference type="InterPro" id="IPR003043">
    <property type="entry name" value="Uropor_MeTrfase_CS"/>
</dbReference>
<dbReference type="NCBIfam" id="TIGR01470">
    <property type="entry name" value="cysG_Nterm"/>
    <property type="match status" value="1"/>
</dbReference>
<gene>
    <name evidence="17" type="primary">cobA</name>
    <name evidence="17" type="ORF">E6C48_19970</name>
</gene>
<dbReference type="Gene3D" id="3.30.160.110">
    <property type="entry name" value="Siroheme synthase, domain 2"/>
    <property type="match status" value="1"/>
</dbReference>
<evidence type="ECO:0000259" key="16">
    <source>
        <dbReference type="Pfam" id="PF10414"/>
    </source>
</evidence>
<protein>
    <submittedName>
        <fullName evidence="17">Uroporphyrinogen-III C-methyltransferase</fullName>
        <ecNumber evidence="17">2.1.1.107</ecNumber>
    </submittedName>
</protein>
<comment type="pathway">
    <text evidence="1">Porphyrin-containing compound metabolism; siroheme biosynthesis; sirohydrochlorin from precorrin-2: step 1/1.</text>
</comment>
<dbReference type="CDD" id="cd11642">
    <property type="entry name" value="SUMT"/>
    <property type="match status" value="1"/>
</dbReference>
<evidence type="ECO:0000256" key="7">
    <source>
        <dbReference type="ARBA" id="ARBA00023002"/>
    </source>
</evidence>
<dbReference type="SUPFAM" id="SSF51735">
    <property type="entry name" value="NAD(P)-binding Rossmann-fold domains"/>
    <property type="match status" value="1"/>
</dbReference>
<comment type="caution">
    <text evidence="17">The sequence shown here is derived from an EMBL/GenBank/DDBJ whole genome shotgun (WGS) entry which is preliminary data.</text>
</comment>
<dbReference type="InterPro" id="IPR037115">
    <property type="entry name" value="Sirohaem_synt_dimer_dom_sf"/>
</dbReference>
<keyword evidence="11" id="KW-0511">Multifunctional enzyme</keyword>
<reference evidence="17 18" key="1">
    <citation type="submission" date="2019-04" db="EMBL/GenBank/DDBJ databases">
        <title>Mesorhizobium composti sp. nov., isolated from compost.</title>
        <authorList>
            <person name="Lin S.-Y."/>
            <person name="Hameed A."/>
            <person name="Hsieh Y.-T."/>
            <person name="Young C.-C."/>
        </authorList>
    </citation>
    <scope>NUCLEOTIDE SEQUENCE [LARGE SCALE GENOMIC DNA]</scope>
    <source>
        <strain evidence="17 18">CC-YTH430</strain>
    </source>
</reference>
<organism evidence="17 18">
    <name type="scientific">Ollibium composti</name>
    <dbReference type="NCBI Taxonomy" id="2675109"/>
    <lineage>
        <taxon>Bacteria</taxon>
        <taxon>Pseudomonadati</taxon>
        <taxon>Pseudomonadota</taxon>
        <taxon>Alphaproteobacteria</taxon>
        <taxon>Hyphomicrobiales</taxon>
        <taxon>Phyllobacteriaceae</taxon>
        <taxon>Ollibium</taxon>
    </lineage>
</organism>
<dbReference type="NCBIfam" id="NF007922">
    <property type="entry name" value="PRK10637.1"/>
    <property type="match status" value="1"/>
</dbReference>
<dbReference type="InterPro" id="IPR050161">
    <property type="entry name" value="Siro_Cobalamin_biosynth"/>
</dbReference>
<dbReference type="PANTHER" id="PTHR45790:SF3">
    <property type="entry name" value="S-ADENOSYL-L-METHIONINE-DEPENDENT UROPORPHYRINOGEN III METHYLTRANSFERASE, CHLOROPLASTIC"/>
    <property type="match status" value="1"/>
</dbReference>
<dbReference type="PROSITE" id="PS00840">
    <property type="entry name" value="SUMT_2"/>
    <property type="match status" value="1"/>
</dbReference>
<evidence type="ECO:0000259" key="15">
    <source>
        <dbReference type="Pfam" id="PF00590"/>
    </source>
</evidence>
<dbReference type="Pfam" id="PF00590">
    <property type="entry name" value="TP_methylase"/>
    <property type="match status" value="1"/>
</dbReference>
<dbReference type="InterPro" id="IPR000878">
    <property type="entry name" value="4pyrrol_Mease"/>
</dbReference>
<evidence type="ECO:0000256" key="8">
    <source>
        <dbReference type="ARBA" id="ARBA00023027"/>
    </source>
</evidence>
<dbReference type="NCBIfam" id="NF004790">
    <property type="entry name" value="PRK06136.1"/>
    <property type="match status" value="1"/>
</dbReference>
<dbReference type="InterPro" id="IPR019478">
    <property type="entry name" value="Sirohaem_synthase_dimer_dom"/>
</dbReference>
<dbReference type="InterPro" id="IPR035996">
    <property type="entry name" value="4pyrrol_Methylase_sf"/>
</dbReference>
<evidence type="ECO:0000256" key="11">
    <source>
        <dbReference type="ARBA" id="ARBA00023268"/>
    </source>
</evidence>
<dbReference type="InterPro" id="IPR006366">
    <property type="entry name" value="CobA/CysG_C"/>
</dbReference>
<dbReference type="EC" id="2.1.1.107" evidence="17"/>
<evidence type="ECO:0000256" key="13">
    <source>
        <dbReference type="ARBA" id="ARBA00047561"/>
    </source>
</evidence>
<proteinExistence type="inferred from homology"/>
<keyword evidence="8" id="KW-0520">NAD</keyword>
<dbReference type="Gene3D" id="3.40.50.720">
    <property type="entry name" value="NAD(P)-binding Rossmann-like Domain"/>
    <property type="match status" value="1"/>
</dbReference>
<feature type="domain" description="Tetrapyrrole methylase" evidence="15">
    <location>
        <begin position="234"/>
        <end position="443"/>
    </location>
</feature>
<sequence>MHHQFNLGQAGHPRSGRLNAFPVFMRVEGRLVVIVGGGEEALAKARLLAQSSAALRIVAAETEPALAAFVADHGLEHVAAGYAPDHLVGAVMVFAASGEATLDARVSADARRLGIAVNAVDRPELCDFFTPALVNRAPVAVAIGTEGAGPVLAQMIRARIDRMLSPSLGPLAALAASMRETAERLLPWGNRRRRFWAEFFAGAPARAAAAGDMAGARDAAIGLLGADASAAGHVALVGAGPGAEDLLTLRAQRLLMEADVILYDALVPEAVVAMGRRDAERLSVGKRKGCHSKTQGEINALLVSLGREGKRVVRLKSGDPLVFGRAGEEMAALREAGIAYEVVPGVTAAFAAAADFELPLTLRGVTSSMVFTTGHDLKGGSLPDWAKLAISGATVAVYMGRSVAADVAGRLIAAGLSPDTAVAVAENAGLPHCRRFHGTLADLPSLEGRTDLTGPVMTVIGDAVAGGRFERSEPLAARRGNVPASLLPEAVRAGAEPRA</sequence>
<dbReference type="PIRSF" id="PIRSF036426">
    <property type="entry name" value="Sirohaem_synth"/>
    <property type="match status" value="1"/>
</dbReference>
<dbReference type="Proteomes" id="UP000306441">
    <property type="component" value="Unassembled WGS sequence"/>
</dbReference>
<feature type="domain" description="Sirohaem synthase dimerisation" evidence="16">
    <location>
        <begin position="167"/>
        <end position="219"/>
    </location>
</feature>
<evidence type="ECO:0000256" key="9">
    <source>
        <dbReference type="ARBA" id="ARBA00023239"/>
    </source>
</evidence>
<dbReference type="SUPFAM" id="SSF75615">
    <property type="entry name" value="Siroheme synthase middle domains-like"/>
    <property type="match status" value="1"/>
</dbReference>
<evidence type="ECO:0000256" key="3">
    <source>
        <dbReference type="ARBA" id="ARBA00022573"/>
    </source>
</evidence>
<evidence type="ECO:0000256" key="6">
    <source>
        <dbReference type="ARBA" id="ARBA00022691"/>
    </source>
</evidence>
<dbReference type="Pfam" id="PF13241">
    <property type="entry name" value="NAD_binding_7"/>
    <property type="match status" value="1"/>
</dbReference>
<dbReference type="PROSITE" id="PS00839">
    <property type="entry name" value="SUMT_1"/>
    <property type="match status" value="1"/>
</dbReference>
<accession>A0ABY2Q234</accession>
<dbReference type="InterPro" id="IPR006367">
    <property type="entry name" value="Sirohaem_synthase_N"/>
</dbReference>
<dbReference type="Pfam" id="PF10414">
    <property type="entry name" value="CysG_dimeriser"/>
    <property type="match status" value="1"/>
</dbReference>
<keyword evidence="4 14" id="KW-0489">Methyltransferase</keyword>
<evidence type="ECO:0000256" key="2">
    <source>
        <dbReference type="ARBA" id="ARBA00005879"/>
    </source>
</evidence>
<comment type="pathway">
    <text evidence="12">Porphyrin-containing compound metabolism; siroheme biosynthesis; precorrin-2 from uroporphyrinogen III: step 1/1.</text>
</comment>
<dbReference type="EMBL" id="SSNY01000014">
    <property type="protein sequence ID" value="THF54938.1"/>
    <property type="molecule type" value="Genomic_DNA"/>
</dbReference>
<dbReference type="SUPFAM" id="SSF53790">
    <property type="entry name" value="Tetrapyrrole methylase"/>
    <property type="match status" value="1"/>
</dbReference>
<evidence type="ECO:0000256" key="14">
    <source>
        <dbReference type="RuleBase" id="RU003960"/>
    </source>
</evidence>
<evidence type="ECO:0000313" key="18">
    <source>
        <dbReference type="Proteomes" id="UP000306441"/>
    </source>
</evidence>
<evidence type="ECO:0000256" key="10">
    <source>
        <dbReference type="ARBA" id="ARBA00023244"/>
    </source>
</evidence>
<comment type="similarity">
    <text evidence="2 14">Belongs to the precorrin methyltransferase family.</text>
</comment>
<dbReference type="NCBIfam" id="TIGR01469">
    <property type="entry name" value="cobA_cysG_Cterm"/>
    <property type="match status" value="1"/>
</dbReference>
<dbReference type="InterPro" id="IPR012409">
    <property type="entry name" value="Sirohaem_synth"/>
</dbReference>
<name>A0ABY2Q234_9HYPH</name>
<comment type="catalytic activity">
    <reaction evidence="13">
        <text>precorrin-2 + NAD(+) = sirohydrochlorin + NADH + 2 H(+)</text>
        <dbReference type="Rhea" id="RHEA:15613"/>
        <dbReference type="ChEBI" id="CHEBI:15378"/>
        <dbReference type="ChEBI" id="CHEBI:57540"/>
        <dbReference type="ChEBI" id="CHEBI:57945"/>
        <dbReference type="ChEBI" id="CHEBI:58351"/>
        <dbReference type="ChEBI" id="CHEBI:58827"/>
        <dbReference type="EC" id="1.3.1.76"/>
    </reaction>
</comment>
<evidence type="ECO:0000256" key="1">
    <source>
        <dbReference type="ARBA" id="ARBA00005010"/>
    </source>
</evidence>
<dbReference type="GO" id="GO:0032259">
    <property type="term" value="P:methylation"/>
    <property type="evidence" value="ECO:0007669"/>
    <property type="project" value="UniProtKB-KW"/>
</dbReference>
<keyword evidence="6" id="KW-0949">S-adenosyl-L-methionine</keyword>
<keyword evidence="3" id="KW-0169">Cobalamin biosynthesis</keyword>
<evidence type="ECO:0000256" key="12">
    <source>
        <dbReference type="ARBA" id="ARBA00025705"/>
    </source>
</evidence>
<dbReference type="RefSeq" id="WP_136359946.1">
    <property type="nucleotide sequence ID" value="NZ_SSNY01000014.1"/>
</dbReference>